<dbReference type="WBParaSite" id="PgB09_g011_t01">
    <property type="protein sequence ID" value="PgB09_g011_t01"/>
    <property type="gene ID" value="PgB09_g011"/>
</dbReference>
<protein>
    <submittedName>
        <fullName evidence="2">Uncharacterized protein</fullName>
    </submittedName>
</protein>
<dbReference type="Proteomes" id="UP000887569">
    <property type="component" value="Unplaced"/>
</dbReference>
<evidence type="ECO:0000313" key="2">
    <source>
        <dbReference type="WBParaSite" id="PgB09_g011_t01"/>
    </source>
</evidence>
<dbReference type="AlphaFoldDB" id="A0A914ZN53"/>
<keyword evidence="1" id="KW-1185">Reference proteome</keyword>
<proteinExistence type="predicted"/>
<accession>A0A914ZN53</accession>
<evidence type="ECO:0000313" key="1">
    <source>
        <dbReference type="Proteomes" id="UP000887569"/>
    </source>
</evidence>
<name>A0A914ZN53_PARUN</name>
<reference evidence="2" key="1">
    <citation type="submission" date="2022-11" db="UniProtKB">
        <authorList>
            <consortium name="WormBaseParasite"/>
        </authorList>
    </citation>
    <scope>IDENTIFICATION</scope>
</reference>
<sequence>MSKSWKRIDNFKDFLSLKVDYRSKITYYGHTESMCAERFFDRIISSYVLSTHRIDMRGSLIRSNNFRLRIIYTPNGYVRNADPIEQFQVQYYLHTESILRIVDPIE</sequence>
<organism evidence="1 2">
    <name type="scientific">Parascaris univalens</name>
    <name type="common">Nematode worm</name>
    <dbReference type="NCBI Taxonomy" id="6257"/>
    <lineage>
        <taxon>Eukaryota</taxon>
        <taxon>Metazoa</taxon>
        <taxon>Ecdysozoa</taxon>
        <taxon>Nematoda</taxon>
        <taxon>Chromadorea</taxon>
        <taxon>Rhabditida</taxon>
        <taxon>Spirurina</taxon>
        <taxon>Ascaridomorpha</taxon>
        <taxon>Ascaridoidea</taxon>
        <taxon>Ascarididae</taxon>
        <taxon>Parascaris</taxon>
    </lineage>
</organism>